<feature type="transmembrane region" description="Helical" evidence="1">
    <location>
        <begin position="58"/>
        <end position="77"/>
    </location>
</feature>
<keyword evidence="3" id="KW-1185">Reference proteome</keyword>
<reference evidence="3" key="1">
    <citation type="journal article" date="2019" name="Int. J. Syst. Evol. Microbiol.">
        <title>The Global Catalogue of Microorganisms (GCM) 10K type strain sequencing project: providing services to taxonomists for standard genome sequencing and annotation.</title>
        <authorList>
            <consortium name="The Broad Institute Genomics Platform"/>
            <consortium name="The Broad Institute Genome Sequencing Center for Infectious Disease"/>
            <person name="Wu L."/>
            <person name="Ma J."/>
        </authorList>
    </citation>
    <scope>NUCLEOTIDE SEQUENCE [LARGE SCALE GENOMIC DNA]</scope>
    <source>
        <strain evidence="3">CGMCC 4.7357</strain>
    </source>
</reference>
<feature type="transmembrane region" description="Helical" evidence="1">
    <location>
        <begin position="34"/>
        <end position="52"/>
    </location>
</feature>
<keyword evidence="1" id="KW-1133">Transmembrane helix</keyword>
<comment type="caution">
    <text evidence="2">The sequence shown here is derived from an EMBL/GenBank/DDBJ whole genome shotgun (WGS) entry which is preliminary data.</text>
</comment>
<evidence type="ECO:0000313" key="3">
    <source>
        <dbReference type="Proteomes" id="UP001595997"/>
    </source>
</evidence>
<accession>A0ABV8ZYN9</accession>
<dbReference type="EMBL" id="JBHSFH010000002">
    <property type="protein sequence ID" value="MFC4492803.1"/>
    <property type="molecule type" value="Genomic_DNA"/>
</dbReference>
<evidence type="ECO:0008006" key="4">
    <source>
        <dbReference type="Google" id="ProtNLM"/>
    </source>
</evidence>
<evidence type="ECO:0000256" key="1">
    <source>
        <dbReference type="SAM" id="Phobius"/>
    </source>
</evidence>
<dbReference type="Proteomes" id="UP001595997">
    <property type="component" value="Unassembled WGS sequence"/>
</dbReference>
<protein>
    <recommendedName>
        <fullName evidence="4">Low affinity iron permease</fullName>
    </recommendedName>
</protein>
<dbReference type="RefSeq" id="WP_386440973.1">
    <property type="nucleotide sequence ID" value="NZ_JBHSFH010000002.1"/>
</dbReference>
<name>A0ABV8ZYN9_9ACTN</name>
<evidence type="ECO:0000313" key="2">
    <source>
        <dbReference type="EMBL" id="MFC4492803.1"/>
    </source>
</evidence>
<organism evidence="2 3">
    <name type="scientific">Streptomyces ovatisporus</name>
    <dbReference type="NCBI Taxonomy" id="1128682"/>
    <lineage>
        <taxon>Bacteria</taxon>
        <taxon>Bacillati</taxon>
        <taxon>Actinomycetota</taxon>
        <taxon>Actinomycetes</taxon>
        <taxon>Kitasatosporales</taxon>
        <taxon>Streptomycetaceae</taxon>
        <taxon>Streptomyces</taxon>
    </lineage>
</organism>
<keyword evidence="1" id="KW-0472">Membrane</keyword>
<keyword evidence="1" id="KW-0812">Transmembrane</keyword>
<sequence length="126" mass="13977">MTMALQHPAERGGDRRGRFERMAESASNVTGSPAFYCFCVLLIIAFVIVHFVEVPVAWMIFVGDMMAAVSLLLLALLKNTERRAEHALQRKLDAIAAVLLEQNGEGPGSRRAHENLRAAIRMDENV</sequence>
<proteinExistence type="predicted"/>
<gene>
    <name evidence="2" type="ORF">ACFPA8_01460</name>
</gene>